<organism evidence="2 3">
    <name type="scientific">Caenimonas aquaedulcis</name>
    <dbReference type="NCBI Taxonomy" id="2793270"/>
    <lineage>
        <taxon>Bacteria</taxon>
        <taxon>Pseudomonadati</taxon>
        <taxon>Pseudomonadota</taxon>
        <taxon>Betaproteobacteria</taxon>
        <taxon>Burkholderiales</taxon>
        <taxon>Comamonadaceae</taxon>
        <taxon>Caenimonas</taxon>
    </lineage>
</organism>
<comment type="caution">
    <text evidence="2">The sequence shown here is derived from an EMBL/GenBank/DDBJ whole genome shotgun (WGS) entry which is preliminary data.</text>
</comment>
<keyword evidence="1" id="KW-1133">Transmembrane helix</keyword>
<dbReference type="AlphaFoldDB" id="A0A931MIZ8"/>
<keyword evidence="1" id="KW-0812">Transmembrane</keyword>
<gene>
    <name evidence="2" type="ORF">I5803_21175</name>
</gene>
<evidence type="ECO:0000256" key="1">
    <source>
        <dbReference type="SAM" id="Phobius"/>
    </source>
</evidence>
<evidence type="ECO:0000313" key="3">
    <source>
        <dbReference type="Proteomes" id="UP000651050"/>
    </source>
</evidence>
<accession>A0A931MIZ8</accession>
<sequence>MSSFFRRLRHKGLHRPRLLAAAALGVLAFFLLPGAWSFTSRVLVAWNIGVWPYLATMAWLMLHCTAEGVRGIAKQEDASSVGLMLLMSIAAILSLAAIMVELAHGRDNGEQPVFVYSITVLTVVGSWLLLGALYTFHYAHLYYSSPSHRLPLAFPDALKTPSYQDFMYFAFTIAAAVQTADVAVHTTRMRMTVLGQSVLSFFFNLAILGFLINIAASMAGGGK</sequence>
<feature type="transmembrane region" description="Helical" evidence="1">
    <location>
        <begin position="81"/>
        <end position="102"/>
    </location>
</feature>
<dbReference type="Proteomes" id="UP000651050">
    <property type="component" value="Unassembled WGS sequence"/>
</dbReference>
<reference evidence="2" key="1">
    <citation type="submission" date="2020-11" db="EMBL/GenBank/DDBJ databases">
        <title>Bacterial whole genome sequence for Caenimonas sp. DR4.4.</title>
        <authorList>
            <person name="Le V."/>
            <person name="Ko S.-R."/>
            <person name="Ahn C.-Y."/>
            <person name="Oh H.-M."/>
        </authorList>
    </citation>
    <scope>NUCLEOTIDE SEQUENCE</scope>
    <source>
        <strain evidence="2">DR4.4</strain>
    </source>
</reference>
<feature type="transmembrane region" description="Helical" evidence="1">
    <location>
        <begin position="114"/>
        <end position="136"/>
    </location>
</feature>
<dbReference type="Pfam" id="PF07077">
    <property type="entry name" value="DUF1345"/>
    <property type="match status" value="1"/>
</dbReference>
<dbReference type="InterPro" id="IPR009781">
    <property type="entry name" value="DUF1345"/>
</dbReference>
<evidence type="ECO:0000313" key="2">
    <source>
        <dbReference type="EMBL" id="MBG9390557.1"/>
    </source>
</evidence>
<name>A0A931MIZ8_9BURK</name>
<keyword evidence="1" id="KW-0472">Membrane</keyword>
<feature type="transmembrane region" description="Helical" evidence="1">
    <location>
        <begin position="198"/>
        <end position="219"/>
    </location>
</feature>
<dbReference type="RefSeq" id="WP_196988291.1">
    <property type="nucleotide sequence ID" value="NZ_JADWYS010000001.1"/>
</dbReference>
<feature type="transmembrane region" description="Helical" evidence="1">
    <location>
        <begin position="166"/>
        <end position="186"/>
    </location>
</feature>
<keyword evidence="3" id="KW-1185">Reference proteome</keyword>
<dbReference type="EMBL" id="JADWYS010000001">
    <property type="protein sequence ID" value="MBG9390557.1"/>
    <property type="molecule type" value="Genomic_DNA"/>
</dbReference>
<protein>
    <submittedName>
        <fullName evidence="2">DUF1345 domain-containing protein</fullName>
    </submittedName>
</protein>
<proteinExistence type="predicted"/>